<dbReference type="CDD" id="cd16917">
    <property type="entry name" value="HATPase_UhpB-NarQ-NarX-like"/>
    <property type="match status" value="1"/>
</dbReference>
<keyword evidence="7" id="KW-0963">Cytoplasm</keyword>
<dbReference type="InterPro" id="IPR000014">
    <property type="entry name" value="PAS"/>
</dbReference>
<proteinExistence type="predicted"/>
<comment type="caution">
    <text evidence="21">The sequence shown here is derived from an EMBL/GenBank/DDBJ whole genome shotgun (WGS) entry which is preliminary data.</text>
</comment>
<dbReference type="PROSITE" id="PS50109">
    <property type="entry name" value="HIS_KIN"/>
    <property type="match status" value="1"/>
</dbReference>
<evidence type="ECO:0000256" key="13">
    <source>
        <dbReference type="ARBA" id="ARBA00022840"/>
    </source>
</evidence>
<dbReference type="InterPro" id="IPR013656">
    <property type="entry name" value="PAS_4"/>
</dbReference>
<keyword evidence="9" id="KW-0808">Transferase</keyword>
<feature type="domain" description="PAS" evidence="20">
    <location>
        <begin position="135"/>
        <end position="206"/>
    </location>
</feature>
<evidence type="ECO:0000256" key="16">
    <source>
        <dbReference type="ARBA" id="ARBA00023014"/>
    </source>
</evidence>
<keyword evidence="6" id="KW-0004">4Fe-4S</keyword>
<evidence type="ECO:0000259" key="19">
    <source>
        <dbReference type="PROSITE" id="PS50109"/>
    </source>
</evidence>
<gene>
    <name evidence="21" type="ORF">AWN68_14595</name>
</gene>
<reference evidence="21 22" key="1">
    <citation type="submission" date="2016-01" db="EMBL/GenBank/DDBJ databases">
        <title>Genome sequencing of Roseivirga echinicomitans KMM 6058.</title>
        <authorList>
            <person name="Selvaratnam C."/>
            <person name="Thevarajoo S."/>
            <person name="Goh K.M."/>
            <person name="Ee R."/>
            <person name="Chan K.-G."/>
            <person name="Chong C.S."/>
        </authorList>
    </citation>
    <scope>NUCLEOTIDE SEQUENCE [LARGE SCALE GENOMIC DNA]</scope>
    <source>
        <strain evidence="21 22">KMM 6058</strain>
    </source>
</reference>
<dbReference type="InterPro" id="IPR011712">
    <property type="entry name" value="Sig_transdc_His_kin_sub3_dim/P"/>
</dbReference>
<dbReference type="InterPro" id="IPR050482">
    <property type="entry name" value="Sensor_HK_TwoCompSys"/>
</dbReference>
<dbReference type="InterPro" id="IPR004358">
    <property type="entry name" value="Sig_transdc_His_kin-like_C"/>
</dbReference>
<dbReference type="Gene3D" id="3.30.450.20">
    <property type="entry name" value="PAS domain"/>
    <property type="match status" value="2"/>
</dbReference>
<dbReference type="EC" id="2.7.13.3" evidence="4"/>
<evidence type="ECO:0000256" key="8">
    <source>
        <dbReference type="ARBA" id="ARBA00022553"/>
    </source>
</evidence>
<dbReference type="RefSeq" id="WP_068412482.1">
    <property type="nucleotide sequence ID" value="NZ_LRDB01000003.1"/>
</dbReference>
<evidence type="ECO:0000256" key="6">
    <source>
        <dbReference type="ARBA" id="ARBA00022485"/>
    </source>
</evidence>
<protein>
    <recommendedName>
        <fullName evidence="5">Oxygen sensor histidine kinase NreB</fullName>
        <ecNumber evidence="4">2.7.13.3</ecNumber>
    </recommendedName>
    <alternativeName>
        <fullName evidence="18">Nitrogen regulation protein B</fullName>
    </alternativeName>
</protein>
<keyword evidence="12" id="KW-0418">Kinase</keyword>
<dbReference type="AlphaFoldDB" id="A0A150XUR9"/>
<evidence type="ECO:0000256" key="7">
    <source>
        <dbReference type="ARBA" id="ARBA00022490"/>
    </source>
</evidence>
<dbReference type="SMART" id="SM00387">
    <property type="entry name" value="HATPase_c"/>
    <property type="match status" value="1"/>
</dbReference>
<accession>A0A150XUR9</accession>
<feature type="domain" description="Histidine kinase" evidence="19">
    <location>
        <begin position="279"/>
        <end position="467"/>
    </location>
</feature>
<dbReference type="SMART" id="SM00091">
    <property type="entry name" value="PAS"/>
    <property type="match status" value="2"/>
</dbReference>
<evidence type="ECO:0000256" key="11">
    <source>
        <dbReference type="ARBA" id="ARBA00022741"/>
    </source>
</evidence>
<evidence type="ECO:0000259" key="20">
    <source>
        <dbReference type="PROSITE" id="PS50112"/>
    </source>
</evidence>
<evidence type="ECO:0000256" key="2">
    <source>
        <dbReference type="ARBA" id="ARBA00001966"/>
    </source>
</evidence>
<evidence type="ECO:0000256" key="3">
    <source>
        <dbReference type="ARBA" id="ARBA00004496"/>
    </source>
</evidence>
<evidence type="ECO:0000313" key="22">
    <source>
        <dbReference type="Proteomes" id="UP000075615"/>
    </source>
</evidence>
<dbReference type="Pfam" id="PF07730">
    <property type="entry name" value="HisKA_3"/>
    <property type="match status" value="1"/>
</dbReference>
<dbReference type="InterPro" id="IPR035965">
    <property type="entry name" value="PAS-like_dom_sf"/>
</dbReference>
<evidence type="ECO:0000256" key="5">
    <source>
        <dbReference type="ARBA" id="ARBA00017322"/>
    </source>
</evidence>
<dbReference type="GO" id="GO:0051539">
    <property type="term" value="F:4 iron, 4 sulfur cluster binding"/>
    <property type="evidence" value="ECO:0007669"/>
    <property type="project" value="UniProtKB-KW"/>
</dbReference>
<dbReference type="Pfam" id="PF13426">
    <property type="entry name" value="PAS_9"/>
    <property type="match status" value="1"/>
</dbReference>
<keyword evidence="8" id="KW-0597">Phosphoprotein</keyword>
<evidence type="ECO:0000256" key="18">
    <source>
        <dbReference type="ARBA" id="ARBA00030800"/>
    </source>
</evidence>
<keyword evidence="11" id="KW-0547">Nucleotide-binding</keyword>
<dbReference type="GO" id="GO:0005737">
    <property type="term" value="C:cytoplasm"/>
    <property type="evidence" value="ECO:0007669"/>
    <property type="project" value="UniProtKB-SubCell"/>
</dbReference>
<evidence type="ECO:0000256" key="15">
    <source>
        <dbReference type="ARBA" id="ARBA00023012"/>
    </source>
</evidence>
<dbReference type="EMBL" id="LRDB01000003">
    <property type="protein sequence ID" value="KYG82480.1"/>
    <property type="molecule type" value="Genomic_DNA"/>
</dbReference>
<dbReference type="Pfam" id="PF08448">
    <property type="entry name" value="PAS_4"/>
    <property type="match status" value="1"/>
</dbReference>
<evidence type="ECO:0000256" key="4">
    <source>
        <dbReference type="ARBA" id="ARBA00012438"/>
    </source>
</evidence>
<comment type="function">
    <text evidence="17">Member of the two-component regulatory system NreB/NreC involved in the control of dissimilatory nitrate/nitrite reduction in response to oxygen. NreB functions as a direct oxygen sensor histidine kinase which is autophosphorylated, in the absence of oxygen, probably at the conserved histidine residue, and transfers its phosphate group probably to a conserved aspartate residue of NreC. NreB/NreC activates the expression of the nitrate (narGHJI) and nitrite (nir) reductase operons, as well as the putative nitrate transporter gene narT.</text>
</comment>
<dbReference type="OrthoDB" id="9760839at2"/>
<dbReference type="SUPFAM" id="SSF55874">
    <property type="entry name" value="ATPase domain of HSP90 chaperone/DNA topoisomerase II/histidine kinase"/>
    <property type="match status" value="1"/>
</dbReference>
<evidence type="ECO:0000256" key="9">
    <source>
        <dbReference type="ARBA" id="ARBA00022679"/>
    </source>
</evidence>
<dbReference type="GO" id="GO:0000155">
    <property type="term" value="F:phosphorelay sensor kinase activity"/>
    <property type="evidence" value="ECO:0007669"/>
    <property type="project" value="InterPro"/>
</dbReference>
<dbReference type="PANTHER" id="PTHR24421:SF10">
    <property type="entry name" value="NITRATE_NITRITE SENSOR PROTEIN NARQ"/>
    <property type="match status" value="1"/>
</dbReference>
<dbReference type="Pfam" id="PF02518">
    <property type="entry name" value="HATPase_c"/>
    <property type="match status" value="1"/>
</dbReference>
<dbReference type="NCBIfam" id="TIGR00229">
    <property type="entry name" value="sensory_box"/>
    <property type="match status" value="2"/>
</dbReference>
<evidence type="ECO:0000256" key="14">
    <source>
        <dbReference type="ARBA" id="ARBA00023004"/>
    </source>
</evidence>
<dbReference type="CDD" id="cd00130">
    <property type="entry name" value="PAS"/>
    <property type="match status" value="2"/>
</dbReference>
<dbReference type="InterPro" id="IPR003594">
    <property type="entry name" value="HATPase_dom"/>
</dbReference>
<dbReference type="GO" id="GO:0046983">
    <property type="term" value="F:protein dimerization activity"/>
    <property type="evidence" value="ECO:0007669"/>
    <property type="project" value="InterPro"/>
</dbReference>
<dbReference type="GO" id="GO:0016020">
    <property type="term" value="C:membrane"/>
    <property type="evidence" value="ECO:0007669"/>
    <property type="project" value="InterPro"/>
</dbReference>
<dbReference type="PRINTS" id="PR00344">
    <property type="entry name" value="BCTRLSENSOR"/>
</dbReference>
<evidence type="ECO:0000256" key="17">
    <source>
        <dbReference type="ARBA" id="ARBA00024827"/>
    </source>
</evidence>
<evidence type="ECO:0000256" key="12">
    <source>
        <dbReference type="ARBA" id="ARBA00022777"/>
    </source>
</evidence>
<dbReference type="Gene3D" id="1.20.5.1930">
    <property type="match status" value="1"/>
</dbReference>
<evidence type="ECO:0000256" key="1">
    <source>
        <dbReference type="ARBA" id="ARBA00000085"/>
    </source>
</evidence>
<dbReference type="InterPro" id="IPR005467">
    <property type="entry name" value="His_kinase_dom"/>
</dbReference>
<comment type="cofactor">
    <cofactor evidence="2">
        <name>[4Fe-4S] cluster</name>
        <dbReference type="ChEBI" id="CHEBI:49883"/>
    </cofactor>
</comment>
<dbReference type="SUPFAM" id="SSF55785">
    <property type="entry name" value="PYP-like sensor domain (PAS domain)"/>
    <property type="match status" value="2"/>
</dbReference>
<keyword evidence="14" id="KW-0408">Iron</keyword>
<dbReference type="GO" id="GO:0046872">
    <property type="term" value="F:metal ion binding"/>
    <property type="evidence" value="ECO:0007669"/>
    <property type="project" value="UniProtKB-KW"/>
</dbReference>
<sequence length="467" mass="52379">MLEYLKDDFISPLIFKNSVEGILVTSSDGLIVQANPSCLKTFGYSFDELIGQPVEKLLPGNLSTVHLQHRKNYVKNPQFRKMASGLELIGLNKVGNEVPLEISLSYVHSKVGLLVICFIVDISNSKKLERELKKERKMIQQYLEVTSSIFLILNKDETIAVANKAAGDLLGVSENELKGMNWFDEFIPESERENVRSLFHEMIDSKTGISLTNENLIINAQGEQRLIEWHNTVLKDRLGMPDATLSSGVDITEKRALEKTRKEALVMGQENERRRIAQELHDGLGQSISAINLNLNALEPELEGFTERFKGIYSNLKSKLNETIEEVRSISRNLTPRILEDFGLGRALEYLCDTIDKSTQVKLNLSLHGDLLNIDQKIALGLYRIIQELVNNALHHANPKNINVHVTRDKSEIIVLVEDDGGGFDPNMKFFGLGLSNMQSRVEVLNGQVEVDSNDKSGTTISITIPI</sequence>
<comment type="catalytic activity">
    <reaction evidence="1">
        <text>ATP + protein L-histidine = ADP + protein N-phospho-L-histidine.</text>
        <dbReference type="EC" id="2.7.13.3"/>
    </reaction>
</comment>
<evidence type="ECO:0000256" key="10">
    <source>
        <dbReference type="ARBA" id="ARBA00022723"/>
    </source>
</evidence>
<evidence type="ECO:0000313" key="21">
    <source>
        <dbReference type="EMBL" id="KYG82480.1"/>
    </source>
</evidence>
<dbReference type="PROSITE" id="PS50112">
    <property type="entry name" value="PAS"/>
    <property type="match status" value="2"/>
</dbReference>
<dbReference type="GO" id="GO:0005524">
    <property type="term" value="F:ATP binding"/>
    <property type="evidence" value="ECO:0007669"/>
    <property type="project" value="UniProtKB-KW"/>
</dbReference>
<keyword evidence="16" id="KW-0411">Iron-sulfur</keyword>
<dbReference type="PANTHER" id="PTHR24421">
    <property type="entry name" value="NITRATE/NITRITE SENSOR PROTEIN NARX-RELATED"/>
    <property type="match status" value="1"/>
</dbReference>
<dbReference type="Gene3D" id="3.30.565.10">
    <property type="entry name" value="Histidine kinase-like ATPase, C-terminal domain"/>
    <property type="match status" value="1"/>
</dbReference>
<dbReference type="STRING" id="296218.AWN68_14595"/>
<dbReference type="InterPro" id="IPR036890">
    <property type="entry name" value="HATPase_C_sf"/>
</dbReference>
<keyword evidence="13" id="KW-0067">ATP-binding</keyword>
<keyword evidence="10" id="KW-0479">Metal-binding</keyword>
<name>A0A150XUR9_9BACT</name>
<keyword evidence="22" id="KW-1185">Reference proteome</keyword>
<comment type="subcellular location">
    <subcellularLocation>
        <location evidence="3">Cytoplasm</location>
    </subcellularLocation>
</comment>
<keyword evidence="15" id="KW-0902">Two-component regulatory system</keyword>
<feature type="domain" description="PAS" evidence="20">
    <location>
        <begin position="14"/>
        <end position="52"/>
    </location>
</feature>
<dbReference type="Proteomes" id="UP000075615">
    <property type="component" value="Unassembled WGS sequence"/>
</dbReference>
<organism evidence="21 22">
    <name type="scientific">Roseivirga echinicomitans</name>
    <dbReference type="NCBI Taxonomy" id="296218"/>
    <lineage>
        <taxon>Bacteria</taxon>
        <taxon>Pseudomonadati</taxon>
        <taxon>Bacteroidota</taxon>
        <taxon>Cytophagia</taxon>
        <taxon>Cytophagales</taxon>
        <taxon>Roseivirgaceae</taxon>
        <taxon>Roseivirga</taxon>
    </lineage>
</organism>